<protein>
    <submittedName>
        <fullName evidence="3">Uncharacterized protein LOC100215935 isoform X2</fullName>
    </submittedName>
</protein>
<evidence type="ECO:0000256" key="1">
    <source>
        <dbReference type="SAM" id="SignalP"/>
    </source>
</evidence>
<dbReference type="RefSeq" id="XP_065659821.1">
    <property type="nucleotide sequence ID" value="XM_065803749.1"/>
</dbReference>
<evidence type="ECO:0000313" key="2">
    <source>
        <dbReference type="Proteomes" id="UP001652625"/>
    </source>
</evidence>
<dbReference type="GeneID" id="100215935"/>
<keyword evidence="2" id="KW-1185">Reference proteome</keyword>
<dbReference type="Proteomes" id="UP001652625">
    <property type="component" value="Chromosome 08"/>
</dbReference>
<accession>A0ABM4CDS7</accession>
<evidence type="ECO:0000313" key="3">
    <source>
        <dbReference type="RefSeq" id="XP_065659821.1"/>
    </source>
</evidence>
<sequence>MLKNMAIQRLIWITGVAILVAYAAPQVDTDIELSDELSTNPLNTATSNCQIKSCFTQMKNFVFRLSDDLLMDTHHLSLAHRLKCLVIEQLSEVPTSNMSICSYDTSESFAKRPEVKTLSILQAVWRYQHLFEMILKELFDALKSEDKTQEPIYSNLLQVINRLKLLISRIQNIMQPISECMCQVAENVSEVYIQSYNSLRKKYSHSKSMFIILKQLNILRKIIKEDIWKRQKKYSCLLQ</sequence>
<feature type="signal peptide" evidence="1">
    <location>
        <begin position="1"/>
        <end position="23"/>
    </location>
</feature>
<name>A0ABM4CDS7_HYDVU</name>
<proteinExistence type="predicted"/>
<keyword evidence="1" id="KW-0732">Signal</keyword>
<gene>
    <name evidence="3" type="primary">LOC100215935</name>
</gene>
<feature type="chain" id="PRO_5045665870" evidence="1">
    <location>
        <begin position="24"/>
        <end position="239"/>
    </location>
</feature>
<reference evidence="3" key="1">
    <citation type="submission" date="2025-08" db="UniProtKB">
        <authorList>
            <consortium name="RefSeq"/>
        </authorList>
    </citation>
    <scope>IDENTIFICATION</scope>
</reference>
<organism evidence="2 3">
    <name type="scientific">Hydra vulgaris</name>
    <name type="common">Hydra</name>
    <name type="synonym">Hydra attenuata</name>
    <dbReference type="NCBI Taxonomy" id="6087"/>
    <lineage>
        <taxon>Eukaryota</taxon>
        <taxon>Metazoa</taxon>
        <taxon>Cnidaria</taxon>
        <taxon>Hydrozoa</taxon>
        <taxon>Hydroidolina</taxon>
        <taxon>Anthoathecata</taxon>
        <taxon>Aplanulata</taxon>
        <taxon>Hydridae</taxon>
        <taxon>Hydra</taxon>
    </lineage>
</organism>